<dbReference type="RefSeq" id="WP_265767977.1">
    <property type="nucleotide sequence ID" value="NZ_JAGGJA010000022.1"/>
</dbReference>
<keyword evidence="3" id="KW-1185">Reference proteome</keyword>
<evidence type="ECO:0000259" key="1">
    <source>
        <dbReference type="Pfam" id="PF00158"/>
    </source>
</evidence>
<accession>A0ABT3PTC2</accession>
<evidence type="ECO:0000313" key="3">
    <source>
        <dbReference type="Proteomes" id="UP001207918"/>
    </source>
</evidence>
<dbReference type="PANTHER" id="PTHR30267:SF2">
    <property type="entry name" value="PROTEIN PRKA"/>
    <property type="match status" value="1"/>
</dbReference>
<dbReference type="EMBL" id="JAGGJA010000022">
    <property type="protein sequence ID" value="MCW9709108.1"/>
    <property type="molecule type" value="Genomic_DNA"/>
</dbReference>
<dbReference type="InterPro" id="IPR002078">
    <property type="entry name" value="Sigma_54_int"/>
</dbReference>
<evidence type="ECO:0000313" key="2">
    <source>
        <dbReference type="EMBL" id="MCW9709108.1"/>
    </source>
</evidence>
<dbReference type="Pfam" id="PF00158">
    <property type="entry name" value="Sigma54_activat"/>
    <property type="match status" value="1"/>
</dbReference>
<proteinExistence type="predicted"/>
<gene>
    <name evidence="2" type="ORF">J6I44_19765</name>
</gene>
<dbReference type="Proteomes" id="UP001207918">
    <property type="component" value="Unassembled WGS sequence"/>
</dbReference>
<protein>
    <submittedName>
        <fullName evidence="2">Sigma 54-interacting transcriptional regulator</fullName>
    </submittedName>
</protein>
<feature type="domain" description="Sigma-54 factor interaction" evidence="1">
    <location>
        <begin position="173"/>
        <end position="229"/>
    </location>
</feature>
<comment type="caution">
    <text evidence="2">The sequence shown here is derived from an EMBL/GenBank/DDBJ whole genome shotgun (WGS) entry which is preliminary data.</text>
</comment>
<organism evidence="2 3">
    <name type="scientific">Fodinibius salsisoli</name>
    <dbReference type="NCBI Taxonomy" id="2820877"/>
    <lineage>
        <taxon>Bacteria</taxon>
        <taxon>Pseudomonadati</taxon>
        <taxon>Balneolota</taxon>
        <taxon>Balneolia</taxon>
        <taxon>Balneolales</taxon>
        <taxon>Balneolaceae</taxon>
        <taxon>Fodinibius</taxon>
    </lineage>
</organism>
<dbReference type="InterPro" id="IPR027417">
    <property type="entry name" value="P-loop_NTPase"/>
</dbReference>
<dbReference type="SUPFAM" id="SSF52540">
    <property type="entry name" value="P-loop containing nucleoside triphosphate hydrolases"/>
    <property type="match status" value="1"/>
</dbReference>
<reference evidence="2 3" key="1">
    <citation type="submission" date="2021-03" db="EMBL/GenBank/DDBJ databases">
        <title>Aliifodinibius sp. nov., a new bacterium isolated from saline soil.</title>
        <authorList>
            <person name="Galisteo C."/>
            <person name="De La Haba R."/>
            <person name="Sanchez-Porro C."/>
            <person name="Ventosa A."/>
        </authorList>
    </citation>
    <scope>NUCLEOTIDE SEQUENCE [LARGE SCALE GENOMIC DNA]</scope>
    <source>
        <strain evidence="2 3">1BSP15-2V2</strain>
    </source>
</reference>
<name>A0ABT3PTC2_9BACT</name>
<sequence>MSETVPQITTLGQLKESEWKSVSVKEEIRRNLIKKIREGDILFPEIRGYDQSVIPELQHALLAKHDFILLGLRGQAKTKILRQLYLLLDEYMPIVKGSEINDDPLKPVSKQAREQIETKGDKTPIEWVHRSQRYGEKLATPDTAVADLIGDIDPIKAAARKLTLADEHVINFGLVPRTNRGIFAINELPDLQPRIQVSLLNIMQERDIQIRGFNVRIPLDVLMVFSANPEDYTNRGNIITPLKDRIDSQILTHYPRKLEIGQKITEQEAWANRNGSVEVEVPPLMKELLEQIAFEARESEYIDQKSGVSTRMTITAMEQLISSAERRALLNNEKKTTARITDLFHIVPALTGKLELVYEGEQEGVLNVAKHIIGKSIKQTFGRYFPDPEEQKKQDKESLYQPVLDWFANGNELDMTDKMSQKEYEAALQQVEGLEKLVAGREILSSDDSNKYSLMDFVVEALHQHSMLGKEDLDDGRSYSDMLGSMLGSMDDFDDLEDFDR</sequence>
<dbReference type="PANTHER" id="PTHR30267">
    <property type="entry name" value="PROTEIN KINASE PRKA"/>
    <property type="match status" value="1"/>
</dbReference>
<dbReference type="Gene3D" id="3.40.50.300">
    <property type="entry name" value="P-loop containing nucleotide triphosphate hydrolases"/>
    <property type="match status" value="1"/>
</dbReference>